<dbReference type="GO" id="GO:0004493">
    <property type="term" value="F:methylmalonyl-CoA epimerase activity"/>
    <property type="evidence" value="ECO:0007669"/>
    <property type="project" value="UniProtKB-EC"/>
</dbReference>
<evidence type="ECO:0000256" key="1">
    <source>
        <dbReference type="ARBA" id="ARBA00022723"/>
    </source>
</evidence>
<dbReference type="Gene3D" id="3.10.180.10">
    <property type="entry name" value="2,3-Dihydroxybiphenyl 1,2-Dioxygenase, domain 1"/>
    <property type="match status" value="1"/>
</dbReference>
<dbReference type="CDD" id="cd06587">
    <property type="entry name" value="VOC"/>
    <property type="match status" value="1"/>
</dbReference>
<dbReference type="Pfam" id="PF00903">
    <property type="entry name" value="Glyoxalase"/>
    <property type="match status" value="1"/>
</dbReference>
<dbReference type="InterPro" id="IPR037523">
    <property type="entry name" value="VOC_core"/>
</dbReference>
<dbReference type="EC" id="5.1.99.1" evidence="3"/>
<reference evidence="3 4" key="1">
    <citation type="submission" date="2013-12" db="EMBL/GenBank/DDBJ databases">
        <title>Genome and proteome characterization of Caldibacillus debilis GB1 derived from a cellulolytic aero-tolerant co-culture.</title>
        <authorList>
            <person name="Wushke S.T."/>
            <person name="Zhang X."/>
            <person name="Fristensky B."/>
            <person name="Wilkins J.A."/>
            <person name="Levin D.B."/>
            <person name="Sparling R."/>
        </authorList>
    </citation>
    <scope>NUCLEOTIDE SEQUENCE [LARGE SCALE GENOMIC DNA]</scope>
    <source>
        <strain evidence="3 4">GB1</strain>
    </source>
</reference>
<dbReference type="GO" id="GO:0004462">
    <property type="term" value="F:lactoylglutathione lyase activity"/>
    <property type="evidence" value="ECO:0007669"/>
    <property type="project" value="InterPro"/>
</dbReference>
<proteinExistence type="predicted"/>
<feature type="domain" description="VOC" evidence="2">
    <location>
        <begin position="10"/>
        <end position="124"/>
    </location>
</feature>
<protein>
    <submittedName>
        <fullName evidence="3">Methylmalonyl-CoA epimerase</fullName>
        <ecNumber evidence="3">5.1.99.1</ecNumber>
    </submittedName>
</protein>
<dbReference type="PROSITE" id="PS00934">
    <property type="entry name" value="GLYOXALASE_I_1"/>
    <property type="match status" value="1"/>
</dbReference>
<evidence type="ECO:0000313" key="4">
    <source>
        <dbReference type="Proteomes" id="UP000286235"/>
    </source>
</evidence>
<dbReference type="InterPro" id="IPR018146">
    <property type="entry name" value="Glyoxalase_1_CS"/>
</dbReference>
<organism evidence="3 4">
    <name type="scientific">Caldibacillus debilis GB1</name>
    <dbReference type="NCBI Taxonomy" id="1339248"/>
    <lineage>
        <taxon>Bacteria</taxon>
        <taxon>Bacillati</taxon>
        <taxon>Bacillota</taxon>
        <taxon>Bacilli</taxon>
        <taxon>Bacillales</taxon>
        <taxon>Bacillaceae</taxon>
        <taxon>Caldibacillus</taxon>
    </lineage>
</organism>
<keyword evidence="4" id="KW-1185">Reference proteome</keyword>
<dbReference type="PROSITE" id="PS51819">
    <property type="entry name" value="VOC"/>
    <property type="match status" value="1"/>
</dbReference>
<gene>
    <name evidence="3" type="ORF">Cdeb_03247</name>
</gene>
<evidence type="ECO:0000313" key="3">
    <source>
        <dbReference type="EMBL" id="RKO62475.1"/>
    </source>
</evidence>
<comment type="caution">
    <text evidence="3">The sequence shown here is derived from an EMBL/GenBank/DDBJ whole genome shotgun (WGS) entry which is preliminary data.</text>
</comment>
<dbReference type="Proteomes" id="UP000286235">
    <property type="component" value="Unassembled WGS sequence"/>
</dbReference>
<sequence>MNDQTIRLGNIGQIALPVRDIQKSIRFYRDLLGMTLLFQFPNMAFFDCGGIRLMLSLPESEMYQNPGSVIYFKTEDIEEAFRQLSEKGVLFLDKPHRIADMGDHEIWMTFFRDPDQNPLALMSEVFRKQNP</sequence>
<evidence type="ECO:0000259" key="2">
    <source>
        <dbReference type="PROSITE" id="PS51819"/>
    </source>
</evidence>
<accession>A0A420VFX7</accession>
<dbReference type="EMBL" id="AZRV01000016">
    <property type="protein sequence ID" value="RKO62475.1"/>
    <property type="molecule type" value="Genomic_DNA"/>
</dbReference>
<keyword evidence="1" id="KW-0479">Metal-binding</keyword>
<name>A0A420VFX7_9BACI</name>
<dbReference type="AlphaFoldDB" id="A0A420VFX7"/>
<keyword evidence="3" id="KW-0413">Isomerase</keyword>
<dbReference type="SUPFAM" id="SSF54593">
    <property type="entry name" value="Glyoxalase/Bleomycin resistance protein/Dihydroxybiphenyl dioxygenase"/>
    <property type="match status" value="1"/>
</dbReference>
<dbReference type="InterPro" id="IPR029068">
    <property type="entry name" value="Glyas_Bleomycin-R_OHBP_Dase"/>
</dbReference>
<dbReference type="GO" id="GO:0046872">
    <property type="term" value="F:metal ion binding"/>
    <property type="evidence" value="ECO:0007669"/>
    <property type="project" value="UniProtKB-KW"/>
</dbReference>
<dbReference type="InterPro" id="IPR004360">
    <property type="entry name" value="Glyas_Fos-R_dOase_dom"/>
</dbReference>